<comment type="caution">
    <text evidence="6">The sequence shown here is derived from an EMBL/GenBank/DDBJ whole genome shotgun (WGS) entry which is preliminary data.</text>
</comment>
<evidence type="ECO:0000313" key="7">
    <source>
        <dbReference type="Proteomes" id="UP000823769"/>
    </source>
</evidence>
<evidence type="ECO:0000259" key="5">
    <source>
        <dbReference type="Pfam" id="PF22780"/>
    </source>
</evidence>
<dbReference type="Proteomes" id="UP000823769">
    <property type="component" value="Unassembled WGS sequence"/>
</dbReference>
<dbReference type="SUPFAM" id="SSF51905">
    <property type="entry name" value="FAD/NAD(P)-binding domain"/>
    <property type="match status" value="1"/>
</dbReference>
<evidence type="ECO:0000256" key="3">
    <source>
        <dbReference type="ARBA" id="ARBA00022827"/>
    </source>
</evidence>
<evidence type="ECO:0000256" key="1">
    <source>
        <dbReference type="ARBA" id="ARBA00001974"/>
    </source>
</evidence>
<dbReference type="PANTHER" id="PTHR42887:SF2">
    <property type="entry name" value="OS12G0638800 PROTEIN"/>
    <property type="match status" value="1"/>
</dbReference>
<dbReference type="InterPro" id="IPR004792">
    <property type="entry name" value="BaiN-like"/>
</dbReference>
<dbReference type="Pfam" id="PF22780">
    <property type="entry name" value="HI0933_like_1st"/>
    <property type="match status" value="1"/>
</dbReference>
<dbReference type="SUPFAM" id="SSF160996">
    <property type="entry name" value="HI0933 insert domain-like"/>
    <property type="match status" value="1"/>
</dbReference>
<dbReference type="PANTHER" id="PTHR42887">
    <property type="entry name" value="OS12G0638800 PROTEIN"/>
    <property type="match status" value="1"/>
</dbReference>
<protein>
    <submittedName>
        <fullName evidence="6">Aminoacetone oxidase family FAD-binding enzyme</fullName>
    </submittedName>
</protein>
<feature type="domain" description="RsdA/BaiN/AoA(So)-like insert" evidence="5">
    <location>
        <begin position="235"/>
        <end position="314"/>
    </location>
</feature>
<comment type="cofactor">
    <cofactor evidence="1">
        <name>FAD</name>
        <dbReference type="ChEBI" id="CHEBI:57692"/>
    </cofactor>
</comment>
<dbReference type="InterPro" id="IPR057661">
    <property type="entry name" value="RsdA/BaiN/AoA(So)_Rossmann"/>
</dbReference>
<dbReference type="AlphaFoldDB" id="A0A9D9IYC7"/>
<dbReference type="InterPro" id="IPR036188">
    <property type="entry name" value="FAD/NAD-bd_sf"/>
</dbReference>
<reference evidence="6" key="1">
    <citation type="submission" date="2020-10" db="EMBL/GenBank/DDBJ databases">
        <authorList>
            <person name="Gilroy R."/>
        </authorList>
    </citation>
    <scope>NUCLEOTIDE SEQUENCE</scope>
    <source>
        <strain evidence="6">B3-1481</strain>
    </source>
</reference>
<keyword evidence="2" id="KW-0285">Flavoprotein</keyword>
<dbReference type="Gene3D" id="1.10.8.260">
    <property type="entry name" value="HI0933 insert domain-like"/>
    <property type="match status" value="1"/>
</dbReference>
<evidence type="ECO:0000259" key="4">
    <source>
        <dbReference type="Pfam" id="PF03486"/>
    </source>
</evidence>
<feature type="domain" description="RsdA/BaiN/AoA(So)-like Rossmann fold-like" evidence="4">
    <location>
        <begin position="4"/>
        <end position="450"/>
    </location>
</feature>
<dbReference type="Gene3D" id="2.40.30.10">
    <property type="entry name" value="Translation factors"/>
    <property type="match status" value="1"/>
</dbReference>
<evidence type="ECO:0000256" key="2">
    <source>
        <dbReference type="ARBA" id="ARBA00022630"/>
    </source>
</evidence>
<reference evidence="6" key="2">
    <citation type="journal article" date="2021" name="PeerJ">
        <title>Extensive microbial diversity within the chicken gut microbiome revealed by metagenomics and culture.</title>
        <authorList>
            <person name="Gilroy R."/>
            <person name="Ravi A."/>
            <person name="Getino M."/>
            <person name="Pursley I."/>
            <person name="Horton D.L."/>
            <person name="Alikhan N.F."/>
            <person name="Baker D."/>
            <person name="Gharbi K."/>
            <person name="Hall N."/>
            <person name="Watson M."/>
            <person name="Adriaenssens E.M."/>
            <person name="Foster-Nyarko E."/>
            <person name="Jarju S."/>
            <person name="Secka A."/>
            <person name="Antonio M."/>
            <person name="Oren A."/>
            <person name="Chaudhuri R.R."/>
            <person name="La Ragione R."/>
            <person name="Hildebrand F."/>
            <person name="Pallen M.J."/>
        </authorList>
    </citation>
    <scope>NUCLEOTIDE SEQUENCE</scope>
    <source>
        <strain evidence="6">B3-1481</strain>
    </source>
</reference>
<name>A0A9D9IYC7_9BACT</name>
<accession>A0A9D9IYC7</accession>
<dbReference type="Gene3D" id="3.50.50.60">
    <property type="entry name" value="FAD/NAD(P)-binding domain"/>
    <property type="match status" value="1"/>
</dbReference>
<dbReference type="InterPro" id="IPR023166">
    <property type="entry name" value="BaiN-like_dom_sf"/>
</dbReference>
<gene>
    <name evidence="6" type="ORF">IAB76_06490</name>
</gene>
<keyword evidence="3" id="KW-0274">FAD</keyword>
<proteinExistence type="predicted"/>
<sequence length="463" mass="49646">MKSDIVVVGGGASGLMAAYAAADFLVRSGSDAQVLVLEKMPRPARKIMISGKGRCNFTNLKDWNGFSSHVRANSNALRPAFYNLTPEALTEFFSAYGMRWVVERGDRAFPESHHASDVVDALVNACLSRGVKILCEQEVSSVERKDGGFSLKLAGGGSCECRRLILATGGLSYPTTGSTGDGYRWAGGFGHRIVRTFPSLTALVPQGYKLSEEIHSDPELPRHIDRSIPLSELGEKLCGVQLRNVGVTLEIDGAGAGEEFGDLDFTDGGIEGPVGFRFSRQAVKAMLNGGRAALVLDLKSAVDPAELSERVRQLYAEIEADPRSLRLRDKEKCRILLGKLMPWDLIPGFTAMHPQIFSVTRLRSGKQLVKVHLDVIAAVLKCWRFPLEGYVGYERAVVTAGGVALDGVVAKTLESKLAPGLHICGELLDIDADTGGYNLHSAFATGSLAGLSAAKSLLAPSAD</sequence>
<dbReference type="PRINTS" id="PR00411">
    <property type="entry name" value="PNDRDTASEI"/>
</dbReference>
<dbReference type="InterPro" id="IPR055178">
    <property type="entry name" value="RsdA/BaiN/AoA(So)-like_dom"/>
</dbReference>
<organism evidence="6 7">
    <name type="scientific">Candidatus Cryptobacteroides avistercoris</name>
    <dbReference type="NCBI Taxonomy" id="2840758"/>
    <lineage>
        <taxon>Bacteria</taxon>
        <taxon>Pseudomonadati</taxon>
        <taxon>Bacteroidota</taxon>
        <taxon>Bacteroidia</taxon>
        <taxon>Bacteroidales</taxon>
        <taxon>Candidatus Cryptobacteroides</taxon>
    </lineage>
</organism>
<dbReference type="EMBL" id="JADILW010000092">
    <property type="protein sequence ID" value="MBO8480735.1"/>
    <property type="molecule type" value="Genomic_DNA"/>
</dbReference>
<dbReference type="Pfam" id="PF03486">
    <property type="entry name" value="HI0933_like"/>
    <property type="match status" value="1"/>
</dbReference>
<evidence type="ECO:0000313" key="6">
    <source>
        <dbReference type="EMBL" id="MBO8480735.1"/>
    </source>
</evidence>
<dbReference type="NCBIfam" id="TIGR00275">
    <property type="entry name" value="aminoacetone oxidase family FAD-binding enzyme"/>
    <property type="match status" value="1"/>
</dbReference>